<dbReference type="AlphaFoldDB" id="A0A448ZXQ1"/>
<protein>
    <recommendedName>
        <fullName evidence="4">ABC-type transport system involved in multi-copper enzyme maturation, permease component</fullName>
    </recommendedName>
</protein>
<feature type="transmembrane region" description="Helical" evidence="1">
    <location>
        <begin position="20"/>
        <end position="40"/>
    </location>
</feature>
<proteinExistence type="predicted"/>
<dbReference type="EMBL" id="LR214940">
    <property type="protein sequence ID" value="VEU56036.1"/>
    <property type="molecule type" value="Genomic_DNA"/>
</dbReference>
<dbReference type="RefSeq" id="WP_022935964.1">
    <property type="nucleotide sequence ID" value="NZ_LR214940.1"/>
</dbReference>
<feature type="transmembrane region" description="Helical" evidence="1">
    <location>
        <begin position="545"/>
        <end position="567"/>
    </location>
</feature>
<organism evidence="2 3">
    <name type="scientific">Metamycoplasma orale</name>
    <name type="common">Mycoplasma orale</name>
    <dbReference type="NCBI Taxonomy" id="2121"/>
    <lineage>
        <taxon>Bacteria</taxon>
        <taxon>Bacillati</taxon>
        <taxon>Mycoplasmatota</taxon>
        <taxon>Mycoplasmoidales</taxon>
        <taxon>Metamycoplasmataceae</taxon>
        <taxon>Metamycoplasma</taxon>
    </lineage>
</organism>
<gene>
    <name evidence="2" type="ORF">NCTC10112_00638</name>
</gene>
<dbReference type="KEGG" id="mob:NCTC10112_00638"/>
<feature type="transmembrane region" description="Helical" evidence="1">
    <location>
        <begin position="179"/>
        <end position="199"/>
    </location>
</feature>
<accession>A0A448ZXQ1</accession>
<dbReference type="Proteomes" id="UP000290482">
    <property type="component" value="Chromosome"/>
</dbReference>
<evidence type="ECO:0008006" key="4">
    <source>
        <dbReference type="Google" id="ProtNLM"/>
    </source>
</evidence>
<evidence type="ECO:0000313" key="3">
    <source>
        <dbReference type="Proteomes" id="UP000290482"/>
    </source>
</evidence>
<feature type="transmembrane region" description="Helical" evidence="1">
    <location>
        <begin position="105"/>
        <end position="135"/>
    </location>
</feature>
<keyword evidence="1" id="KW-1133">Transmembrane helix</keyword>
<feature type="transmembrane region" description="Helical" evidence="1">
    <location>
        <begin position="147"/>
        <end position="167"/>
    </location>
</feature>
<keyword evidence="1" id="KW-0472">Membrane</keyword>
<sequence length="574" mass="65474">MNSFFKMQLKIFYRQISSYIAAFVLSLLNIAIAVALYISLKVADPSGKLINSSEAPAMFRSFMVMFGTCSAFMTSAFAAQTLFYKYKEEGIYYVMQSKPITRMEIYWATIFASIICVTSQIFITSVGYLIGTFLIPTLAVKDKFLSWLVYFLASALIAIISIGIGAIGHNFVQSKAYQFIAGWIPMIIIMILFFISSPAKTKINLISPIAKLKNATVLKENISEKDKKYIRSFIGNPLDVNVFSFPIENKFSTKETFSKIVHNSNQTLYNKIFWLDATSYFNSLFFTVERKNGISQEFMTVKKFEYNEDKFNNDLNDNKFVFKLVDKDISGNDITSYFGLTFNISILSTIATPKKGSDSIFDDLSEFLSNSNEQSMTNERKTGFDEIYNYLINKLDKLYEDKKAIFNLTFPVISKGNILNLLEGLGNDNDVFEIIKNFAIEKVVFEQPEYSKENLAKYNQTQMNQLKDNPIFTNLVVKYNMIKSTAIMYLLAKMIKNNNGSLIQNFNINDFKSKVNILNSLSGLKIIELNNNNIIEFGTKRTIKWYASILSQITFATLLLVVGSIIYSRKNNYS</sequence>
<keyword evidence="1" id="KW-0812">Transmembrane</keyword>
<feature type="transmembrane region" description="Helical" evidence="1">
    <location>
        <begin position="60"/>
        <end position="84"/>
    </location>
</feature>
<reference evidence="2 3" key="1">
    <citation type="submission" date="2019-01" db="EMBL/GenBank/DDBJ databases">
        <authorList>
            <consortium name="Pathogen Informatics"/>
        </authorList>
    </citation>
    <scope>NUCLEOTIDE SEQUENCE [LARGE SCALE GENOMIC DNA]</scope>
    <source>
        <strain evidence="2 3">NCTC10112</strain>
    </source>
</reference>
<evidence type="ECO:0000313" key="2">
    <source>
        <dbReference type="EMBL" id="VEU56036.1"/>
    </source>
</evidence>
<name>A0A448ZXQ1_METOS</name>
<dbReference type="OrthoDB" id="401366at2"/>
<keyword evidence="3" id="KW-1185">Reference proteome</keyword>
<evidence type="ECO:0000256" key="1">
    <source>
        <dbReference type="SAM" id="Phobius"/>
    </source>
</evidence>